<keyword evidence="2" id="KW-1185">Reference proteome</keyword>
<protein>
    <submittedName>
        <fullName evidence="1">NAD(P)-dependent oxidoreductase</fullName>
        <ecNumber evidence="1">1.1.-.-</ecNumber>
    </submittedName>
</protein>
<proteinExistence type="predicted"/>
<dbReference type="EMBL" id="CP150484">
    <property type="protein sequence ID" value="WYW21356.1"/>
    <property type="molecule type" value="Genomic_DNA"/>
</dbReference>
<organism evidence="1 2">
    <name type="scientific">Amycolatopsis coloradensis</name>
    <dbReference type="NCBI Taxonomy" id="76021"/>
    <lineage>
        <taxon>Bacteria</taxon>
        <taxon>Bacillati</taxon>
        <taxon>Actinomycetota</taxon>
        <taxon>Actinomycetes</taxon>
        <taxon>Pseudonocardiales</taxon>
        <taxon>Pseudonocardiaceae</taxon>
        <taxon>Amycolatopsis</taxon>
    </lineage>
</organism>
<sequence>MDISRVGFAGLGSMGEPMALNLARAGIPLLVWNRTPGKAGRVAEAVEDVAELFARCDVVILMLKDADAVDAVLDRGGPAFGGRVAGRTIVHMGTTAPGHSRDLEAELLAAGAKYVEAPVSGSRIPAEAGELVAMLAGDPGTIEEVRELFAPMCRETVRCGPVPDGLLMKLAVNVHLTAVVTSLAETVRFARAHELDLRLLADVLGAGQLASPILRVKAPKLVEEDFAPQASIANVLANVELIAAAARETGLELPLIEASHALYAETARLGYGAEDMVAVIRALDARPHSEDETR</sequence>
<evidence type="ECO:0000313" key="2">
    <source>
        <dbReference type="Proteomes" id="UP001456344"/>
    </source>
</evidence>
<gene>
    <name evidence="1" type="ORF">LCL61_38035</name>
</gene>
<name>A0ACD5BPK4_9PSEU</name>
<reference evidence="1" key="1">
    <citation type="submission" date="2023-10" db="EMBL/GenBank/DDBJ databases">
        <title>Whole genome sequencing of actinobacterial strain Amycolatopsis sp. (BCA-696) identifies the underlying plant growth-promoting genes.</title>
        <authorList>
            <person name="Gandham P."/>
            <person name="Vadla N."/>
            <person name="Saji A."/>
            <person name="Srinivas V."/>
            <person name="Ruperao P."/>
            <person name="Selvanayagam S."/>
            <person name="Saxena R.K."/>
            <person name="Rathore A."/>
            <person name="Gopalakrishnan S."/>
            <person name="Thakur V."/>
        </authorList>
    </citation>
    <scope>NUCLEOTIDE SEQUENCE</scope>
    <source>
        <strain evidence="1">BCA-696</strain>
    </source>
</reference>
<accession>A0ACD5BPK4</accession>
<dbReference type="EC" id="1.1.-.-" evidence="1"/>
<keyword evidence="1" id="KW-0560">Oxidoreductase</keyword>
<evidence type="ECO:0000313" key="1">
    <source>
        <dbReference type="EMBL" id="WYW21356.1"/>
    </source>
</evidence>
<dbReference type="Proteomes" id="UP001456344">
    <property type="component" value="Chromosome"/>
</dbReference>